<protein>
    <submittedName>
        <fullName evidence="2">Uncharacterized protein</fullName>
    </submittedName>
</protein>
<feature type="compositionally biased region" description="Basic and acidic residues" evidence="1">
    <location>
        <begin position="72"/>
        <end position="96"/>
    </location>
</feature>
<feature type="region of interest" description="Disordered" evidence="1">
    <location>
        <begin position="960"/>
        <end position="988"/>
    </location>
</feature>
<gene>
    <name evidence="2" type="ORF">ECRASSUSDP1_LOCUS20046</name>
</gene>
<dbReference type="PANTHER" id="PTHR33667:SF7">
    <property type="entry name" value="RIKEN CDNA 1810020O05 GENE"/>
    <property type="match status" value="1"/>
</dbReference>
<feature type="region of interest" description="Disordered" evidence="1">
    <location>
        <begin position="72"/>
        <end position="97"/>
    </location>
</feature>
<keyword evidence="3" id="KW-1185">Reference proteome</keyword>
<reference evidence="2" key="1">
    <citation type="submission" date="2023-07" db="EMBL/GenBank/DDBJ databases">
        <authorList>
            <consortium name="AG Swart"/>
            <person name="Singh M."/>
            <person name="Singh A."/>
            <person name="Seah K."/>
            <person name="Emmerich C."/>
        </authorList>
    </citation>
    <scope>NUCLEOTIDE SEQUENCE</scope>
    <source>
        <strain evidence="2">DP1</strain>
    </source>
</reference>
<evidence type="ECO:0000313" key="2">
    <source>
        <dbReference type="EMBL" id="CAI2378648.1"/>
    </source>
</evidence>
<feature type="compositionally biased region" description="Acidic residues" evidence="1">
    <location>
        <begin position="408"/>
        <end position="418"/>
    </location>
</feature>
<sequence>MQKKKGKKEGKVDDTDFVPKNQVIFSIDFEIYHEKGHFLKLKYTWLNPATLGTESHESDYVKDWQVLRRDGEQRVDETDEKKDEKKKQTKDIKKGGMDQIDDPTPTVVCFRKDFEGAPMRFSEETANKWSEFVFKVDIFEYNHKTSKDELKESLAIDLSFFLFPEEKIDEEWNFDQLKIYSLNYLKLRITSDHALLSEFLRKKLNPLQIYILAAKDIPDKAEGKYLPVYTVCNFVDGQSFRTVGLPQGNLCRWSHKHVLLVGEKDPAEFSEQLLSKTLDLELHDCDEQISEEDKDDPPNFSYGLAKFHLNDLLNHYCSNMKLRSDVFPVKRELMNTENNLNLNTYARKEERAIEKSSPYLVNATFYVISVDMAYNIGEFDEEEELLKLKSKDDQNQIPDEIQAKQPNDIEESEDEDNPLDGSIVEKIEDENAAIYERAVYILPYEKTSELLSKILNSIETINLKLLGFENSKQLNTKEFSDEERQNRKLDFIGGFEVMDEEFRMIVIEGLGGKGHSMNKFYKMNQRTQPNQKRLKLLYNPEVRFKYRNYWDFGATLKRIKFRETLTTTMSSPSVFLRSKVPKEIYETLQQLAEMRKYNRIRFIKDYNLFPDPDLLLSVGRKYGDALSHKDLYGVAQKPKRKRKQHEEPEVQVVLTQQQEDTLKNKTHKSNQKIAISTSTSVQQRRRTANTTTLRKTKKNDLGYIPNKPYTPKLRMEVPEGTEVYMYSGQRLNIREKEKEELRKKLAQDTKSFYTYSADHLSLSFPVINESEVAVQEKTMNQKRWKTKHGFQNVTKKTRQDYTMHPKKPPQDVLDDLKDPFHEQKARKEAAIKSLQRDLIANPNKSGFNLNIKNVDTFSSKDYFNTVFLGGDDVIAEMEQSKKAENEKWKSKLVVDNPHFNVNTRPKKRIQQIEKKGGILEDPPKKIGVRGPLHNRFQRLASRNIVPCSYTSAFMTEKYSDPKDPFSNLKPDDPSKMQTPNGFNTNIRNDTLTGYIPKFRKLH</sequence>
<feature type="compositionally biased region" description="Polar residues" evidence="1">
    <location>
        <begin position="975"/>
        <end position="988"/>
    </location>
</feature>
<proteinExistence type="predicted"/>
<evidence type="ECO:0000313" key="3">
    <source>
        <dbReference type="Proteomes" id="UP001295684"/>
    </source>
</evidence>
<feature type="region of interest" description="Disordered" evidence="1">
    <location>
        <begin position="389"/>
        <end position="421"/>
    </location>
</feature>
<name>A0AAD1XTJ2_EUPCR</name>
<feature type="compositionally biased region" description="Basic and acidic residues" evidence="1">
    <location>
        <begin position="960"/>
        <end position="974"/>
    </location>
</feature>
<dbReference type="AlphaFoldDB" id="A0AAD1XTJ2"/>
<organism evidence="2 3">
    <name type="scientific">Euplotes crassus</name>
    <dbReference type="NCBI Taxonomy" id="5936"/>
    <lineage>
        <taxon>Eukaryota</taxon>
        <taxon>Sar</taxon>
        <taxon>Alveolata</taxon>
        <taxon>Ciliophora</taxon>
        <taxon>Intramacronucleata</taxon>
        <taxon>Spirotrichea</taxon>
        <taxon>Hypotrichia</taxon>
        <taxon>Euplotida</taxon>
        <taxon>Euplotidae</taxon>
        <taxon>Moneuplotes</taxon>
    </lineage>
</organism>
<dbReference type="PANTHER" id="PTHR33667">
    <property type="entry name" value="SI:DKEY-57N24.6"/>
    <property type="match status" value="1"/>
</dbReference>
<dbReference type="Proteomes" id="UP001295684">
    <property type="component" value="Unassembled WGS sequence"/>
</dbReference>
<dbReference type="EMBL" id="CAMPGE010020397">
    <property type="protein sequence ID" value="CAI2378648.1"/>
    <property type="molecule type" value="Genomic_DNA"/>
</dbReference>
<evidence type="ECO:0000256" key="1">
    <source>
        <dbReference type="SAM" id="MobiDB-lite"/>
    </source>
</evidence>
<accession>A0AAD1XTJ2</accession>
<comment type="caution">
    <text evidence="2">The sequence shown here is derived from an EMBL/GenBank/DDBJ whole genome shotgun (WGS) entry which is preliminary data.</text>
</comment>